<dbReference type="RefSeq" id="WP_301344313.1">
    <property type="nucleotide sequence ID" value="NZ_JAPZCV010000029.1"/>
</dbReference>
<sequence>MRQLAKCECTRWLNSLRPNTDGFIEISQAKYQEVIDLKETCIKYQSCADVLSDILEDNKIKRYEFDKFNAVLEEEIENEKRMKKSKENLEREKLNKEIFEQIKKELKDKK</sequence>
<dbReference type="Proteomes" id="UP001171508">
    <property type="component" value="Unassembled WGS sequence"/>
</dbReference>
<reference evidence="2" key="1">
    <citation type="journal article" date="2023" name="Microorganisms">
        <title>Genomic Characterization of Arcobacter butzleri Strains Isolated from Various Sources in Lithuania.</title>
        <authorList>
            <person name="Uljanovas D."/>
            <person name="Golz G."/>
            <person name="Fleischmann S."/>
            <person name="Kudirkiene E."/>
            <person name="Kasetiene N."/>
            <person name="Grineviciene A."/>
            <person name="Tamuleviciene E."/>
            <person name="Aksomaitiene J."/>
            <person name="Alter T."/>
            <person name="Malakauskas M."/>
        </authorList>
    </citation>
    <scope>NUCLEOTIDE SEQUENCE</scope>
    <source>
        <strain evidence="2">H19</strain>
    </source>
</reference>
<keyword evidence="1" id="KW-0175">Coiled coil</keyword>
<dbReference type="EMBL" id="JAQJJM010000029">
    <property type="protein sequence ID" value="MDN5133113.1"/>
    <property type="molecule type" value="Genomic_DNA"/>
</dbReference>
<evidence type="ECO:0000313" key="2">
    <source>
        <dbReference type="EMBL" id="MDN5133113.1"/>
    </source>
</evidence>
<comment type="caution">
    <text evidence="2">The sequence shown here is derived from an EMBL/GenBank/DDBJ whole genome shotgun (WGS) entry which is preliminary data.</text>
</comment>
<organism evidence="2 3">
    <name type="scientific">Aliarcobacter butzleri</name>
    <dbReference type="NCBI Taxonomy" id="28197"/>
    <lineage>
        <taxon>Bacteria</taxon>
        <taxon>Pseudomonadati</taxon>
        <taxon>Campylobacterota</taxon>
        <taxon>Epsilonproteobacteria</taxon>
        <taxon>Campylobacterales</taxon>
        <taxon>Arcobacteraceae</taxon>
        <taxon>Aliarcobacter</taxon>
    </lineage>
</organism>
<feature type="coiled-coil region" evidence="1">
    <location>
        <begin position="69"/>
        <end position="109"/>
    </location>
</feature>
<dbReference type="AlphaFoldDB" id="A0AAP4UZ93"/>
<proteinExistence type="predicted"/>
<evidence type="ECO:0000256" key="1">
    <source>
        <dbReference type="SAM" id="Coils"/>
    </source>
</evidence>
<reference evidence="2" key="2">
    <citation type="submission" date="2023-01" db="EMBL/GenBank/DDBJ databases">
        <authorList>
            <person name="Uljanovas D."/>
        </authorList>
    </citation>
    <scope>NUCLEOTIDE SEQUENCE</scope>
    <source>
        <strain evidence="2">H19</strain>
    </source>
</reference>
<accession>A0AAP4UZ93</accession>
<name>A0AAP4UZ93_9BACT</name>
<protein>
    <submittedName>
        <fullName evidence="2">Uncharacterized protein</fullName>
    </submittedName>
</protein>
<gene>
    <name evidence="2" type="ORF">PJV92_10305</name>
</gene>
<evidence type="ECO:0000313" key="3">
    <source>
        <dbReference type="Proteomes" id="UP001171508"/>
    </source>
</evidence>